<accession>A0AAN0XZW7</accession>
<gene>
    <name evidence="1" type="ORF">A6E01_20385</name>
</gene>
<dbReference type="Proteomes" id="UP000092018">
    <property type="component" value="Plasmid unnamed1"/>
</dbReference>
<evidence type="ECO:0000313" key="1">
    <source>
        <dbReference type="EMBL" id="ANO35573.1"/>
    </source>
</evidence>
<name>A0AAN0XZW7_9VIBR</name>
<protein>
    <submittedName>
        <fullName evidence="1">Uncharacterized protein</fullName>
    </submittedName>
</protein>
<sequence>MNYDYLDQVIREVKDNNFDKYDVLSTGQRLYVILSSNRFDLLEEEGTTIAQALKFLETSAIDEIWKRHA</sequence>
<evidence type="ECO:0000313" key="2">
    <source>
        <dbReference type="Proteomes" id="UP000092018"/>
    </source>
</evidence>
<dbReference type="EMBL" id="CP016179">
    <property type="protein sequence ID" value="ANO35573.1"/>
    <property type="molecule type" value="Genomic_DNA"/>
</dbReference>
<dbReference type="AlphaFoldDB" id="A0AAN0XZW7"/>
<proteinExistence type="predicted"/>
<reference evidence="1 2" key="1">
    <citation type="submission" date="2016-06" db="EMBL/GenBank/DDBJ databases">
        <title>Adaptive Radiation by Waves of Gene Transfer Leads to Fine-Scale Resource Partitioning in Marine Microbes.</title>
        <authorList>
            <person name="Hehemann J.-H."/>
            <person name="Arevalo P."/>
            <person name="Datta M.S."/>
            <person name="Yu X."/>
            <person name="Corzett C."/>
            <person name="Henschel A."/>
            <person name="Preheim S.P."/>
            <person name="Timberlake S."/>
            <person name="Alm E.J."/>
            <person name="Polz M.F."/>
        </authorList>
    </citation>
    <scope>NUCLEOTIDE SEQUENCE [LARGE SCALE GENOMIC DNA]</scope>
    <source>
        <strain evidence="1 2">FF50</strain>
        <plasmid evidence="1 2">unnamed1</plasmid>
    </source>
</reference>
<organism evidence="1 2">
    <name type="scientific">Vibrio breoganii</name>
    <dbReference type="NCBI Taxonomy" id="553239"/>
    <lineage>
        <taxon>Bacteria</taxon>
        <taxon>Pseudomonadati</taxon>
        <taxon>Pseudomonadota</taxon>
        <taxon>Gammaproteobacteria</taxon>
        <taxon>Vibrionales</taxon>
        <taxon>Vibrionaceae</taxon>
        <taxon>Vibrio</taxon>
    </lineage>
</organism>
<dbReference type="KEGG" id="vbr:A6E01_20385"/>
<geneLocation type="plasmid" evidence="1 2">
    <name>unnamed1</name>
</geneLocation>
<keyword evidence="1" id="KW-0614">Plasmid</keyword>